<feature type="region of interest" description="Disordered" evidence="1">
    <location>
        <begin position="31"/>
        <end position="53"/>
    </location>
</feature>
<gene>
    <name evidence="2" type="ORF">C7212DRAFT_331875</name>
</gene>
<dbReference type="EMBL" id="PYWC01000083">
    <property type="protein sequence ID" value="PWW73272.1"/>
    <property type="molecule type" value="Genomic_DNA"/>
</dbReference>
<organism evidence="2 3">
    <name type="scientific">Tuber magnatum</name>
    <name type="common">white Piedmont truffle</name>
    <dbReference type="NCBI Taxonomy" id="42249"/>
    <lineage>
        <taxon>Eukaryota</taxon>
        <taxon>Fungi</taxon>
        <taxon>Dikarya</taxon>
        <taxon>Ascomycota</taxon>
        <taxon>Pezizomycotina</taxon>
        <taxon>Pezizomycetes</taxon>
        <taxon>Pezizales</taxon>
        <taxon>Tuberaceae</taxon>
        <taxon>Tuber</taxon>
    </lineage>
</organism>
<dbReference type="AlphaFoldDB" id="A0A317SFZ3"/>
<proteinExistence type="predicted"/>
<evidence type="ECO:0000256" key="1">
    <source>
        <dbReference type="SAM" id="MobiDB-lite"/>
    </source>
</evidence>
<accession>A0A317SFZ3</accession>
<dbReference type="Proteomes" id="UP000246991">
    <property type="component" value="Unassembled WGS sequence"/>
</dbReference>
<keyword evidence="3" id="KW-1185">Reference proteome</keyword>
<evidence type="ECO:0000313" key="3">
    <source>
        <dbReference type="Proteomes" id="UP000246991"/>
    </source>
</evidence>
<reference evidence="2 3" key="1">
    <citation type="submission" date="2018-03" db="EMBL/GenBank/DDBJ databases">
        <title>Genomes of Pezizomycetes fungi and the evolution of truffles.</title>
        <authorList>
            <person name="Murat C."/>
            <person name="Payen T."/>
            <person name="Noel B."/>
            <person name="Kuo A."/>
            <person name="Martin F.M."/>
        </authorList>
    </citation>
    <scope>NUCLEOTIDE SEQUENCE [LARGE SCALE GENOMIC DNA]</scope>
    <source>
        <strain evidence="2">091103-1</strain>
    </source>
</reference>
<evidence type="ECO:0000313" key="2">
    <source>
        <dbReference type="EMBL" id="PWW73272.1"/>
    </source>
</evidence>
<comment type="caution">
    <text evidence="2">The sequence shown here is derived from an EMBL/GenBank/DDBJ whole genome shotgun (WGS) entry which is preliminary data.</text>
</comment>
<name>A0A317SFZ3_9PEZI</name>
<sequence length="53" mass="6001">MIQTCTRHSTAPNPQPAHICKYTQYRKYYTHDRHHPPPSTVPGIGISIDTSPV</sequence>
<protein>
    <submittedName>
        <fullName evidence="2">Uncharacterized protein</fullName>
    </submittedName>
</protein>